<feature type="domain" description="Secretion system C-terminal sorting" evidence="2">
    <location>
        <begin position="356"/>
        <end position="431"/>
    </location>
</feature>
<keyword evidence="1" id="KW-0732">Signal</keyword>
<feature type="chain" id="PRO_5042224506" evidence="1">
    <location>
        <begin position="22"/>
        <end position="434"/>
    </location>
</feature>
<dbReference type="RefSeq" id="WP_321535981.1">
    <property type="nucleotide sequence ID" value="NZ_JARGDL010000011.1"/>
</dbReference>
<evidence type="ECO:0000313" key="4">
    <source>
        <dbReference type="Proteomes" id="UP001221302"/>
    </source>
</evidence>
<dbReference type="Proteomes" id="UP001221302">
    <property type="component" value="Unassembled WGS sequence"/>
</dbReference>
<dbReference type="InterPro" id="IPR026444">
    <property type="entry name" value="Secre_tail"/>
</dbReference>
<reference evidence="3" key="1">
    <citation type="submission" date="2023-03" db="EMBL/GenBank/DDBJ databases">
        <title>Stygiobacter electus gen. nov., sp. nov., facultatively anaerobic thermotolerant bacterium of the class Ignavibacteria from a well of Yessentuki mineral water deposit.</title>
        <authorList>
            <person name="Podosokorskaya O.A."/>
            <person name="Elcheninov A.G."/>
            <person name="Petrova N.F."/>
            <person name="Zavarzina D.G."/>
            <person name="Kublanov I.V."/>
            <person name="Merkel A.Y."/>
        </authorList>
    </citation>
    <scope>NUCLEOTIDE SEQUENCE</scope>
    <source>
        <strain evidence="3">09-Me</strain>
    </source>
</reference>
<evidence type="ECO:0000256" key="1">
    <source>
        <dbReference type="SAM" id="SignalP"/>
    </source>
</evidence>
<feature type="signal peptide" evidence="1">
    <location>
        <begin position="1"/>
        <end position="21"/>
    </location>
</feature>
<accession>A0AAE3TEF0</accession>
<keyword evidence="4" id="KW-1185">Reference proteome</keyword>
<sequence length="434" mass="47926">MLKKVTLIFAVVIMTATLSLAQWVNQGSWPANSPQPKGQNHALAVDPDGKVWVGWWGPKAKFGVAPGDTLKKSVYLIFVFKPDGTQASFSPIWRLDGPGFQDTLLTTNRGFRTNVDGNILMVTGSNPTPNYMYLIDYKTGKALKRVQLKYTAAAPAVAKTSKVIFVAPVVGSPTNPIEMYDQNFTLIGNALDKTTSFSRSFEVSEDGNTIYWAGYTLGKVLVYNRADEFSSFTLKDSIMEGARAESFTWHPVKKEQLWISGGSNNDKPNPPFTMGTWYAFDVKQKKVVDSLKWKFADPAKPDERPRALGFSPDGKIAYLGTFGTANSDLVQKVVFGGSAVEKLDEIPVGYELSQNYPNPFNPTTNIKFSLPKEGFVTLRVYNSIGQEVATLVNDFKSAGSYQVDFNANNLSSGVYVYTLSVGNYKISKKMMLMK</sequence>
<dbReference type="Gene3D" id="2.60.40.4070">
    <property type="match status" value="1"/>
</dbReference>
<protein>
    <submittedName>
        <fullName evidence="3">T9SS type A sorting domain-containing protein</fullName>
    </submittedName>
</protein>
<evidence type="ECO:0000313" key="3">
    <source>
        <dbReference type="EMBL" id="MDF1612213.1"/>
    </source>
</evidence>
<dbReference type="InterPro" id="IPR015943">
    <property type="entry name" value="WD40/YVTN_repeat-like_dom_sf"/>
</dbReference>
<name>A0AAE3TEF0_9BACT</name>
<dbReference type="NCBIfam" id="TIGR04183">
    <property type="entry name" value="Por_Secre_tail"/>
    <property type="match status" value="1"/>
</dbReference>
<dbReference type="InterPro" id="IPR011044">
    <property type="entry name" value="Quino_amine_DH_bsu"/>
</dbReference>
<dbReference type="Pfam" id="PF18962">
    <property type="entry name" value="Por_Secre_tail"/>
    <property type="match status" value="1"/>
</dbReference>
<dbReference type="EMBL" id="JARGDL010000011">
    <property type="protein sequence ID" value="MDF1612213.1"/>
    <property type="molecule type" value="Genomic_DNA"/>
</dbReference>
<organism evidence="3 4">
    <name type="scientific">Stygiobacter electus</name>
    <dbReference type="NCBI Taxonomy" id="3032292"/>
    <lineage>
        <taxon>Bacteria</taxon>
        <taxon>Pseudomonadati</taxon>
        <taxon>Ignavibacteriota</taxon>
        <taxon>Ignavibacteria</taxon>
        <taxon>Ignavibacteriales</taxon>
        <taxon>Melioribacteraceae</taxon>
        <taxon>Stygiobacter</taxon>
    </lineage>
</organism>
<evidence type="ECO:0000259" key="2">
    <source>
        <dbReference type="Pfam" id="PF18962"/>
    </source>
</evidence>
<dbReference type="AlphaFoldDB" id="A0AAE3TEF0"/>
<dbReference type="Gene3D" id="2.130.10.10">
    <property type="entry name" value="YVTN repeat-like/Quinoprotein amine dehydrogenase"/>
    <property type="match status" value="1"/>
</dbReference>
<dbReference type="SUPFAM" id="SSF50969">
    <property type="entry name" value="YVTN repeat-like/Quinoprotein amine dehydrogenase"/>
    <property type="match status" value="1"/>
</dbReference>
<gene>
    <name evidence="3" type="ORF">P0M35_08630</name>
</gene>
<comment type="caution">
    <text evidence="3">The sequence shown here is derived from an EMBL/GenBank/DDBJ whole genome shotgun (WGS) entry which is preliminary data.</text>
</comment>
<proteinExistence type="predicted"/>